<accession>A0A6C0YTT4</accession>
<dbReference type="InterPro" id="IPR050570">
    <property type="entry name" value="Cell_wall_metabolism_enzyme"/>
</dbReference>
<name>A0A6C0YTT4_9GAMM</name>
<proteinExistence type="predicted"/>
<dbReference type="InterPro" id="IPR011055">
    <property type="entry name" value="Dup_hybrid_motif"/>
</dbReference>
<protein>
    <submittedName>
        <fullName evidence="2">M23 family metallopeptidase</fullName>
    </submittedName>
</protein>
<dbReference type="RefSeq" id="WP_163145683.1">
    <property type="nucleotide sequence ID" value="NZ_CP044445.1"/>
</dbReference>
<dbReference type="Pfam" id="PF01551">
    <property type="entry name" value="Peptidase_M23"/>
    <property type="match status" value="1"/>
</dbReference>
<dbReference type="Proteomes" id="UP000503440">
    <property type="component" value="Chromosome"/>
</dbReference>
<dbReference type="PANTHER" id="PTHR21666">
    <property type="entry name" value="PEPTIDASE-RELATED"/>
    <property type="match status" value="1"/>
</dbReference>
<feature type="domain" description="M23ase beta-sheet core" evidence="1">
    <location>
        <begin position="79"/>
        <end position="178"/>
    </location>
</feature>
<dbReference type="SUPFAM" id="SSF51261">
    <property type="entry name" value="Duplicated hybrid motif"/>
    <property type="match status" value="1"/>
</dbReference>
<dbReference type="EMBL" id="CP044455">
    <property type="protein sequence ID" value="QIC69885.1"/>
    <property type="molecule type" value="Genomic_DNA"/>
</dbReference>
<dbReference type="Gene3D" id="2.70.70.10">
    <property type="entry name" value="Glucose Permease (Domain IIA)"/>
    <property type="match status" value="1"/>
</dbReference>
<sequence length="189" mass="20371">MNILISKRLAGLALGLSLSVLLVGCQPPPSGDAAGMRYPMLYLKLQQQEFMAPLPVPVEGVQARQISDTWGAARSEGRRHEGTDIFAKRGTPVRSTTAGIVSRVGTNNLGGKVVWVIGPGLSHHYYAHLEDYAAEIQEGDWIEAGEIIGYVGNSGNAQNTPPHLHYGIYLSGQGAVNPYSYLVQELTDE</sequence>
<reference evidence="2 3" key="1">
    <citation type="submission" date="2019-09" db="EMBL/GenBank/DDBJ databases">
        <title>Non-baumannii Acinetobacter spp. carrying blaNDM-1 isolated in China.</title>
        <authorList>
            <person name="Cui C."/>
            <person name="Chen C."/>
            <person name="Sun J."/>
            <person name="Liu Y."/>
        </authorList>
    </citation>
    <scope>NUCLEOTIDE SEQUENCE [LARGE SCALE GENOMIC DNA]</scope>
    <source>
        <strain evidence="2 3">B18</strain>
    </source>
</reference>
<evidence type="ECO:0000313" key="3">
    <source>
        <dbReference type="Proteomes" id="UP000503440"/>
    </source>
</evidence>
<evidence type="ECO:0000313" key="2">
    <source>
        <dbReference type="EMBL" id="QIC69885.1"/>
    </source>
</evidence>
<dbReference type="InterPro" id="IPR016047">
    <property type="entry name" value="M23ase_b-sheet_dom"/>
</dbReference>
<dbReference type="CDD" id="cd12797">
    <property type="entry name" value="M23_peptidase"/>
    <property type="match status" value="1"/>
</dbReference>
<dbReference type="PROSITE" id="PS51257">
    <property type="entry name" value="PROKAR_LIPOPROTEIN"/>
    <property type="match status" value="1"/>
</dbReference>
<gene>
    <name evidence="2" type="ORF">FSC09_05460</name>
</gene>
<evidence type="ECO:0000259" key="1">
    <source>
        <dbReference type="Pfam" id="PF01551"/>
    </source>
</evidence>
<organism evidence="2 3">
    <name type="scientific">Acinetobacter indicus</name>
    <dbReference type="NCBI Taxonomy" id="756892"/>
    <lineage>
        <taxon>Bacteria</taxon>
        <taxon>Pseudomonadati</taxon>
        <taxon>Pseudomonadota</taxon>
        <taxon>Gammaproteobacteria</taxon>
        <taxon>Moraxellales</taxon>
        <taxon>Moraxellaceae</taxon>
        <taxon>Acinetobacter</taxon>
    </lineage>
</organism>
<dbReference type="PANTHER" id="PTHR21666:SF268">
    <property type="entry name" value="PEPTIDASE M23 DOMAIN-CONTAINING PROTEIN"/>
    <property type="match status" value="1"/>
</dbReference>
<dbReference type="GO" id="GO:0004222">
    <property type="term" value="F:metalloendopeptidase activity"/>
    <property type="evidence" value="ECO:0007669"/>
    <property type="project" value="TreeGrafter"/>
</dbReference>
<dbReference type="AlphaFoldDB" id="A0A6C0YTT4"/>